<evidence type="ECO:0000256" key="2">
    <source>
        <dbReference type="ARBA" id="ARBA00022448"/>
    </source>
</evidence>
<dbReference type="Proteomes" id="UP000317572">
    <property type="component" value="Chromosome"/>
</dbReference>
<dbReference type="GO" id="GO:0005524">
    <property type="term" value="F:ATP binding"/>
    <property type="evidence" value="ECO:0007669"/>
    <property type="project" value="UniProtKB-KW"/>
</dbReference>
<evidence type="ECO:0000256" key="1">
    <source>
        <dbReference type="ARBA" id="ARBA00005417"/>
    </source>
</evidence>
<sequence>MNNMPMSGEMPFISLQQVCRQYSSGAGGLQPTDLNLYSAQRVGLVGCSGAGKSTLLKLLLALEAADAGHILCQGEEIRPAPVHRLRWYRRLVQYVPQDAHASLNPRHRVVELITAPLRQLGPRQDWGIAAERALRQVELDESLLYVRAGQLSGGQAQRVALARAIALKPRFLLADEPVSGLDLPLRQQIIALLDQIARQQNMGMLLVSHDISLVAALCQRTLVMASGVIVEDRPTHELLHAPRHSATRRLIDAIPLLPSFFQH</sequence>
<dbReference type="InterPro" id="IPR050319">
    <property type="entry name" value="ABC_transp_ATP-bind"/>
</dbReference>
<evidence type="ECO:0000256" key="3">
    <source>
        <dbReference type="ARBA" id="ARBA00022741"/>
    </source>
</evidence>
<evidence type="ECO:0000256" key="4">
    <source>
        <dbReference type="ARBA" id="ARBA00022840"/>
    </source>
</evidence>
<dbReference type="PANTHER" id="PTHR43776">
    <property type="entry name" value="TRANSPORT ATP-BINDING PROTEIN"/>
    <property type="match status" value="1"/>
</dbReference>
<keyword evidence="2" id="KW-0813">Transport</keyword>
<comment type="similarity">
    <text evidence="1">Belongs to the ABC transporter superfamily.</text>
</comment>
<dbReference type="PROSITE" id="PS00211">
    <property type="entry name" value="ABC_TRANSPORTER_1"/>
    <property type="match status" value="1"/>
</dbReference>
<dbReference type="InterPro" id="IPR017871">
    <property type="entry name" value="ABC_transporter-like_CS"/>
</dbReference>
<dbReference type="GO" id="GO:0016887">
    <property type="term" value="F:ATP hydrolysis activity"/>
    <property type="evidence" value="ECO:0007669"/>
    <property type="project" value="InterPro"/>
</dbReference>
<dbReference type="SMART" id="SM00382">
    <property type="entry name" value="AAA"/>
    <property type="match status" value="1"/>
</dbReference>
<dbReference type="Gene3D" id="3.40.50.300">
    <property type="entry name" value="P-loop containing nucleotide triphosphate hydrolases"/>
    <property type="match status" value="1"/>
</dbReference>
<dbReference type="Pfam" id="PF00005">
    <property type="entry name" value="ABC_tran"/>
    <property type="match status" value="1"/>
</dbReference>
<dbReference type="InterPro" id="IPR003593">
    <property type="entry name" value="AAA+_ATPase"/>
</dbReference>
<dbReference type="STRING" id="614.XJ20_09805"/>
<dbReference type="SUPFAM" id="SSF52540">
    <property type="entry name" value="P-loop containing nucleoside triphosphate hydrolases"/>
    <property type="match status" value="1"/>
</dbReference>
<protein>
    <submittedName>
        <fullName evidence="5">ABC transporter ATP-binding protein</fullName>
    </submittedName>
</protein>
<dbReference type="PROSITE" id="PS50893">
    <property type="entry name" value="ABC_TRANSPORTER_2"/>
    <property type="match status" value="1"/>
</dbReference>
<dbReference type="InterPro" id="IPR027417">
    <property type="entry name" value="P-loop_NTPase"/>
</dbReference>
<dbReference type="EMBL" id="CP033893">
    <property type="protein sequence ID" value="QDL31772.1"/>
    <property type="molecule type" value="Genomic_DNA"/>
</dbReference>
<organism evidence="5 6">
    <name type="scientific">Serratia liquefaciens</name>
    <dbReference type="NCBI Taxonomy" id="614"/>
    <lineage>
        <taxon>Bacteria</taxon>
        <taxon>Pseudomonadati</taxon>
        <taxon>Pseudomonadota</taxon>
        <taxon>Gammaproteobacteria</taxon>
        <taxon>Enterobacterales</taxon>
        <taxon>Yersiniaceae</taxon>
        <taxon>Serratia</taxon>
    </lineage>
</organism>
<evidence type="ECO:0000313" key="5">
    <source>
        <dbReference type="EMBL" id="QDL31772.1"/>
    </source>
</evidence>
<dbReference type="GO" id="GO:0055085">
    <property type="term" value="P:transmembrane transport"/>
    <property type="evidence" value="ECO:0007669"/>
    <property type="project" value="UniProtKB-ARBA"/>
</dbReference>
<keyword evidence="3" id="KW-0547">Nucleotide-binding</keyword>
<proteinExistence type="inferred from homology"/>
<reference evidence="5 6" key="1">
    <citation type="submission" date="2018-11" db="EMBL/GenBank/DDBJ databases">
        <title>The first complete genome of Serratia liquefaciens isolated from metalophyte plant revel distinctness adaptive mechanisms in an extreme habitat.</title>
        <authorList>
            <person name="Caneschi W.L."/>
            <person name="Sanchez A.B."/>
            <person name="Felestrino E.B."/>
            <person name="Assis R.A.B."/>
            <person name="Lemes C.G.C."/>
            <person name="Cordeiro I.F."/>
            <person name="Fonseca N.P."/>
            <person name="Villa M."/>
            <person name="Vieira I.T."/>
            <person name="Moraes L.A."/>
            <person name="Kamino L.H.Y."/>
            <person name="do Carmo F."/>
            <person name="Garcia C.M."/>
            <person name="Almeida N.F."/>
            <person name="Silva R.S."/>
            <person name="Ferro J.A."/>
            <person name="Ferro M.I.T."/>
            <person name="Varani A.M."/>
            <person name="Ferreira R.M."/>
            <person name="dos Santos V.L."/>
            <person name="Silva U.C."/>
            <person name="Setubal J.C."/>
            <person name="Moreira L.M."/>
        </authorList>
    </citation>
    <scope>NUCLEOTIDE SEQUENCE [LARGE SCALE GENOMIC DNA]</scope>
    <source>
        <strain evidence="5 6">FG3</strain>
    </source>
</reference>
<dbReference type="PANTHER" id="PTHR43776:SF7">
    <property type="entry name" value="D,D-DIPEPTIDE TRANSPORT ATP-BINDING PROTEIN DDPF-RELATED"/>
    <property type="match status" value="1"/>
</dbReference>
<accession>A0A515CUD1</accession>
<keyword evidence="4 5" id="KW-0067">ATP-binding</keyword>
<dbReference type="InterPro" id="IPR003439">
    <property type="entry name" value="ABC_transporter-like_ATP-bd"/>
</dbReference>
<name>A0A515CUD1_SERLI</name>
<gene>
    <name evidence="5" type="ORF">EGO53_08235</name>
</gene>
<evidence type="ECO:0000313" key="6">
    <source>
        <dbReference type="Proteomes" id="UP000317572"/>
    </source>
</evidence>
<dbReference type="AlphaFoldDB" id="A0A515CUD1"/>
<dbReference type="CDD" id="cd03257">
    <property type="entry name" value="ABC_NikE_OppD_transporters"/>
    <property type="match status" value="1"/>
</dbReference>